<dbReference type="GO" id="GO:0005829">
    <property type="term" value="C:cytosol"/>
    <property type="evidence" value="ECO:0007669"/>
    <property type="project" value="TreeGrafter"/>
</dbReference>
<dbReference type="SUPFAM" id="SSF52218">
    <property type="entry name" value="Flavoproteins"/>
    <property type="match status" value="1"/>
</dbReference>
<dbReference type="PANTHER" id="PTHR30543">
    <property type="entry name" value="CHROMATE REDUCTASE"/>
    <property type="match status" value="1"/>
</dbReference>
<dbReference type="eggNOG" id="COG0431">
    <property type="taxonomic scope" value="Bacteria"/>
</dbReference>
<evidence type="ECO:0000313" key="2">
    <source>
        <dbReference type="EMBL" id="AGC48391.1"/>
    </source>
</evidence>
<organism evidence="2 3">
    <name type="scientific">Myxococcus stipitatus (strain DSM 14675 / JCM 12634 / Mx s8)</name>
    <dbReference type="NCBI Taxonomy" id="1278073"/>
    <lineage>
        <taxon>Bacteria</taxon>
        <taxon>Pseudomonadati</taxon>
        <taxon>Myxococcota</taxon>
        <taxon>Myxococcia</taxon>
        <taxon>Myxococcales</taxon>
        <taxon>Cystobacterineae</taxon>
        <taxon>Myxococcaceae</taxon>
        <taxon>Myxococcus</taxon>
    </lineage>
</organism>
<dbReference type="InterPro" id="IPR029039">
    <property type="entry name" value="Flavoprotein-like_sf"/>
</dbReference>
<evidence type="ECO:0000259" key="1">
    <source>
        <dbReference type="Pfam" id="PF03358"/>
    </source>
</evidence>
<dbReference type="GO" id="GO:0010181">
    <property type="term" value="F:FMN binding"/>
    <property type="evidence" value="ECO:0007669"/>
    <property type="project" value="TreeGrafter"/>
</dbReference>
<dbReference type="OrthoDB" id="9812295at2"/>
<protein>
    <submittedName>
        <fullName evidence="2">NADPH-dependent FMN reductase</fullName>
    </submittedName>
</protein>
<name>L7UHB9_MYXSD</name>
<dbReference type="PATRIC" id="fig|1278073.3.peg.7229"/>
<dbReference type="EMBL" id="CP004025">
    <property type="protein sequence ID" value="AGC48391.1"/>
    <property type="molecule type" value="Genomic_DNA"/>
</dbReference>
<keyword evidence="3" id="KW-1185">Reference proteome</keyword>
<dbReference type="RefSeq" id="WP_015352645.1">
    <property type="nucleotide sequence ID" value="NC_020126.1"/>
</dbReference>
<dbReference type="PANTHER" id="PTHR30543:SF21">
    <property type="entry name" value="NAD(P)H-DEPENDENT FMN REDUCTASE LOT6"/>
    <property type="match status" value="1"/>
</dbReference>
<dbReference type="STRING" id="1278073.MYSTI_07119"/>
<dbReference type="Pfam" id="PF03358">
    <property type="entry name" value="FMN_red"/>
    <property type="match status" value="1"/>
</dbReference>
<reference evidence="2 3" key="1">
    <citation type="journal article" date="2013" name="Genome Announc.">
        <title>Complete genome sequence of Myxococcus stipitatus strain DSM 14675, a fruiting myxobacterium.</title>
        <authorList>
            <person name="Huntley S."/>
            <person name="Kneip S."/>
            <person name="Treuner-Lange A."/>
            <person name="Sogaard-Andersen L."/>
        </authorList>
    </citation>
    <scope>NUCLEOTIDE SEQUENCE [LARGE SCALE GENOMIC DNA]</scope>
    <source>
        <strain evidence="3">DSM 14675 / JCM 12634 / Mx s8</strain>
    </source>
</reference>
<dbReference type="HOGENOM" id="CLU_055322_4_2_7"/>
<gene>
    <name evidence="2" type="ordered locus">MYSTI_07119</name>
</gene>
<dbReference type="AlphaFoldDB" id="L7UHB9"/>
<evidence type="ECO:0000313" key="3">
    <source>
        <dbReference type="Proteomes" id="UP000011131"/>
    </source>
</evidence>
<dbReference type="InterPro" id="IPR005025">
    <property type="entry name" value="FMN_Rdtase-like_dom"/>
</dbReference>
<dbReference type="GO" id="GO:0016491">
    <property type="term" value="F:oxidoreductase activity"/>
    <property type="evidence" value="ECO:0007669"/>
    <property type="project" value="InterPro"/>
</dbReference>
<dbReference type="Proteomes" id="UP000011131">
    <property type="component" value="Chromosome"/>
</dbReference>
<dbReference type="Gene3D" id="3.40.50.360">
    <property type="match status" value="1"/>
</dbReference>
<accession>L7UHB9</accession>
<dbReference type="InterPro" id="IPR050712">
    <property type="entry name" value="NAD(P)H-dep_reductase"/>
</dbReference>
<proteinExistence type="predicted"/>
<dbReference type="KEGG" id="msd:MYSTI_07119"/>
<feature type="domain" description="NADPH-dependent FMN reductase-like" evidence="1">
    <location>
        <begin position="4"/>
        <end position="151"/>
    </location>
</feature>
<sequence>MTAPRILAISGTLRADGFNRHLLAVGVAKARELGADVDVLDLKLLNLPIYDGDVEAQGLPAPVVELRERVAQAQGFLISSPEYNSSIPGGLKNAIDWASRAPGKRFQGKWTAIMGATPGPFGTARMQPHLRQVMSSTGALVMPTQVHVARASEFFTPEGALKDPARQREVDALVAELVERVKKG</sequence>